<dbReference type="EMBL" id="LAZR01008885">
    <property type="protein sequence ID" value="KKM75979.1"/>
    <property type="molecule type" value="Genomic_DNA"/>
</dbReference>
<proteinExistence type="predicted"/>
<sequence length="231" mass="26826">MTLRLISKYEQLNIGAGTAPDPAMVNADLYPGEGIDVVFDLEKEWPIKPESLSYVYCSHVLEHLRDHIGFFGKLYRSLKMGGKVSIRVPYCWNQAAWWDPTHVRPWTHESFCFVQPGYGKLTRNLFNEQFDFAFWITNSTVVCSRTWARLHRFNFGLWHRFLHRIARHLINCYIEVFVDLVKTTVDDPRSTTFGGDLYPNLTPIQVASYKHQMYGLPDIESGKMCELVVIS</sequence>
<accession>A0A0F9K1N5</accession>
<comment type="caution">
    <text evidence="2">The sequence shown here is derived from an EMBL/GenBank/DDBJ whole genome shotgun (WGS) entry which is preliminary data.</text>
</comment>
<protein>
    <recommendedName>
        <fullName evidence="1">Methyltransferase type 11 domain-containing protein</fullName>
    </recommendedName>
</protein>
<gene>
    <name evidence="2" type="ORF">LCGC14_1384750</name>
</gene>
<name>A0A0F9K1N5_9ZZZZ</name>
<feature type="domain" description="Methyltransferase type 11" evidence="1">
    <location>
        <begin position="37"/>
        <end position="85"/>
    </location>
</feature>
<dbReference type="InterPro" id="IPR013216">
    <property type="entry name" value="Methyltransf_11"/>
</dbReference>
<reference evidence="2" key="1">
    <citation type="journal article" date="2015" name="Nature">
        <title>Complex archaea that bridge the gap between prokaryotes and eukaryotes.</title>
        <authorList>
            <person name="Spang A."/>
            <person name="Saw J.H."/>
            <person name="Jorgensen S.L."/>
            <person name="Zaremba-Niedzwiedzka K."/>
            <person name="Martijn J."/>
            <person name="Lind A.E."/>
            <person name="van Eijk R."/>
            <person name="Schleper C."/>
            <person name="Guy L."/>
            <person name="Ettema T.J."/>
        </authorList>
    </citation>
    <scope>NUCLEOTIDE SEQUENCE</scope>
</reference>
<evidence type="ECO:0000313" key="2">
    <source>
        <dbReference type="EMBL" id="KKM75979.1"/>
    </source>
</evidence>
<dbReference type="AlphaFoldDB" id="A0A0F9K1N5"/>
<dbReference type="Pfam" id="PF08241">
    <property type="entry name" value="Methyltransf_11"/>
    <property type="match status" value="1"/>
</dbReference>
<organism evidence="2">
    <name type="scientific">marine sediment metagenome</name>
    <dbReference type="NCBI Taxonomy" id="412755"/>
    <lineage>
        <taxon>unclassified sequences</taxon>
        <taxon>metagenomes</taxon>
        <taxon>ecological metagenomes</taxon>
    </lineage>
</organism>
<dbReference type="CDD" id="cd02440">
    <property type="entry name" value="AdoMet_MTases"/>
    <property type="match status" value="1"/>
</dbReference>
<dbReference type="GO" id="GO:0008757">
    <property type="term" value="F:S-adenosylmethionine-dependent methyltransferase activity"/>
    <property type="evidence" value="ECO:0007669"/>
    <property type="project" value="InterPro"/>
</dbReference>
<dbReference type="SUPFAM" id="SSF53335">
    <property type="entry name" value="S-adenosyl-L-methionine-dependent methyltransferases"/>
    <property type="match status" value="1"/>
</dbReference>
<evidence type="ECO:0000259" key="1">
    <source>
        <dbReference type="Pfam" id="PF08241"/>
    </source>
</evidence>
<dbReference type="InterPro" id="IPR029063">
    <property type="entry name" value="SAM-dependent_MTases_sf"/>
</dbReference>
<dbReference type="Gene3D" id="3.40.50.150">
    <property type="entry name" value="Vaccinia Virus protein VP39"/>
    <property type="match status" value="1"/>
</dbReference>